<comment type="caution">
    <text evidence="1">The sequence shown here is derived from an EMBL/GenBank/DDBJ whole genome shotgun (WGS) entry which is preliminary data.</text>
</comment>
<dbReference type="EMBL" id="NBSK02000008">
    <property type="protein sequence ID" value="KAJ0192659.1"/>
    <property type="molecule type" value="Genomic_DNA"/>
</dbReference>
<reference evidence="1 2" key="1">
    <citation type="journal article" date="2017" name="Nat. Commun.">
        <title>Genome assembly with in vitro proximity ligation data and whole-genome triplication in lettuce.</title>
        <authorList>
            <person name="Reyes-Chin-Wo S."/>
            <person name="Wang Z."/>
            <person name="Yang X."/>
            <person name="Kozik A."/>
            <person name="Arikit S."/>
            <person name="Song C."/>
            <person name="Xia L."/>
            <person name="Froenicke L."/>
            <person name="Lavelle D.O."/>
            <person name="Truco M.J."/>
            <person name="Xia R."/>
            <person name="Zhu S."/>
            <person name="Xu C."/>
            <person name="Xu H."/>
            <person name="Xu X."/>
            <person name="Cox K."/>
            <person name="Korf I."/>
            <person name="Meyers B.C."/>
            <person name="Michelmore R.W."/>
        </authorList>
    </citation>
    <scope>NUCLEOTIDE SEQUENCE [LARGE SCALE GENOMIC DNA]</scope>
    <source>
        <strain evidence="2">cv. Salinas</strain>
        <tissue evidence="1">Seedlings</tissue>
    </source>
</reference>
<accession>A0A9R1UST9</accession>
<dbReference type="Proteomes" id="UP000235145">
    <property type="component" value="Unassembled WGS sequence"/>
</dbReference>
<protein>
    <submittedName>
        <fullName evidence="1">Uncharacterized protein</fullName>
    </submittedName>
</protein>
<evidence type="ECO:0000313" key="1">
    <source>
        <dbReference type="EMBL" id="KAJ0192659.1"/>
    </source>
</evidence>
<keyword evidence="2" id="KW-1185">Reference proteome</keyword>
<dbReference type="AlphaFoldDB" id="A0A9R1UST9"/>
<organism evidence="1 2">
    <name type="scientific">Lactuca sativa</name>
    <name type="common">Garden lettuce</name>
    <dbReference type="NCBI Taxonomy" id="4236"/>
    <lineage>
        <taxon>Eukaryota</taxon>
        <taxon>Viridiplantae</taxon>
        <taxon>Streptophyta</taxon>
        <taxon>Embryophyta</taxon>
        <taxon>Tracheophyta</taxon>
        <taxon>Spermatophyta</taxon>
        <taxon>Magnoliopsida</taxon>
        <taxon>eudicotyledons</taxon>
        <taxon>Gunneridae</taxon>
        <taxon>Pentapetalae</taxon>
        <taxon>asterids</taxon>
        <taxon>campanulids</taxon>
        <taxon>Asterales</taxon>
        <taxon>Asteraceae</taxon>
        <taxon>Cichorioideae</taxon>
        <taxon>Cichorieae</taxon>
        <taxon>Lactucinae</taxon>
        <taxon>Lactuca</taxon>
    </lineage>
</organism>
<evidence type="ECO:0000313" key="2">
    <source>
        <dbReference type="Proteomes" id="UP000235145"/>
    </source>
</evidence>
<proteinExistence type="predicted"/>
<sequence length="147" mass="16888">MLCFMYIHCDDIQFESHEPSDVSAVWLGGVSMKHVAMETEDDTFKLLTEAYNNIECCLDHFKRSKEKLLEFVEKTRILKQTTMEFGSSNQSSSDNDEEEIIRMLGIRNILDEINIHPPSSIRTKRGETKKRMVSATEKVVAAAKKKN</sequence>
<name>A0A9R1UST9_LACSA</name>
<gene>
    <name evidence="1" type="ORF">LSAT_V11C800392030</name>
</gene>